<evidence type="ECO:0000313" key="12">
    <source>
        <dbReference type="Proteomes" id="UP000319514"/>
    </source>
</evidence>
<dbReference type="PANTHER" id="PTHR30413">
    <property type="entry name" value="INNER MEMBRANE TRANSPORT PERMEASE"/>
    <property type="match status" value="1"/>
</dbReference>
<reference evidence="11 12" key="1">
    <citation type="submission" date="2019-06" db="EMBL/GenBank/DDBJ databases">
        <title>Sequencing the genomes of 1000 actinobacteria strains.</title>
        <authorList>
            <person name="Klenk H.-P."/>
        </authorList>
    </citation>
    <scope>NUCLEOTIDE SEQUENCE [LARGE SCALE GENOMIC DNA]</scope>
    <source>
        <strain evidence="11 12">DSM 18082</strain>
    </source>
</reference>
<feature type="transmembrane region" description="Helical" evidence="9">
    <location>
        <begin position="167"/>
        <end position="185"/>
    </location>
</feature>
<evidence type="ECO:0000256" key="4">
    <source>
        <dbReference type="ARBA" id="ARBA00022475"/>
    </source>
</evidence>
<dbReference type="Proteomes" id="UP000319514">
    <property type="component" value="Unassembled WGS sequence"/>
</dbReference>
<dbReference type="InterPro" id="IPR047817">
    <property type="entry name" value="ABC2_TM_bact-type"/>
</dbReference>
<keyword evidence="12" id="KW-1185">Reference proteome</keyword>
<feature type="transmembrane region" description="Helical" evidence="9">
    <location>
        <begin position="254"/>
        <end position="272"/>
    </location>
</feature>
<dbReference type="InterPro" id="IPR013525">
    <property type="entry name" value="ABC2_TM"/>
</dbReference>
<evidence type="ECO:0000256" key="3">
    <source>
        <dbReference type="ARBA" id="ARBA00022448"/>
    </source>
</evidence>
<feature type="transmembrane region" description="Helical" evidence="9">
    <location>
        <begin position="79"/>
        <end position="98"/>
    </location>
</feature>
<organism evidence="11 12">
    <name type="scientific">Oryzihumus leptocrescens</name>
    <dbReference type="NCBI Taxonomy" id="297536"/>
    <lineage>
        <taxon>Bacteria</taxon>
        <taxon>Bacillati</taxon>
        <taxon>Actinomycetota</taxon>
        <taxon>Actinomycetes</taxon>
        <taxon>Micrococcales</taxon>
        <taxon>Intrasporangiaceae</taxon>
        <taxon>Oryzihumus</taxon>
    </lineage>
</organism>
<proteinExistence type="inferred from homology"/>
<feature type="domain" description="ABC transmembrane type-2" evidence="10">
    <location>
        <begin position="43"/>
        <end position="275"/>
    </location>
</feature>
<keyword evidence="8 9" id="KW-0472">Membrane</keyword>
<evidence type="ECO:0000256" key="7">
    <source>
        <dbReference type="ARBA" id="ARBA00022989"/>
    </source>
</evidence>
<feature type="transmembrane region" description="Helical" evidence="9">
    <location>
        <begin position="45"/>
        <end position="67"/>
    </location>
</feature>
<dbReference type="EMBL" id="VFOQ01000001">
    <property type="protein sequence ID" value="TQL59979.1"/>
    <property type="molecule type" value="Genomic_DNA"/>
</dbReference>
<gene>
    <name evidence="11" type="ORF">FB474_1354</name>
</gene>
<evidence type="ECO:0000256" key="5">
    <source>
        <dbReference type="ARBA" id="ARBA00022519"/>
    </source>
</evidence>
<feature type="transmembrane region" description="Helical" evidence="9">
    <location>
        <begin position="118"/>
        <end position="135"/>
    </location>
</feature>
<dbReference type="PROSITE" id="PS51012">
    <property type="entry name" value="ABC_TM2"/>
    <property type="match status" value="1"/>
</dbReference>
<feature type="transmembrane region" description="Helical" evidence="9">
    <location>
        <begin position="192"/>
        <end position="215"/>
    </location>
</feature>
<protein>
    <recommendedName>
        <fullName evidence="9">Transport permease protein</fullName>
    </recommendedName>
</protein>
<keyword evidence="3 9" id="KW-0813">Transport</keyword>
<keyword evidence="5" id="KW-0997">Cell inner membrane</keyword>
<evidence type="ECO:0000313" key="11">
    <source>
        <dbReference type="EMBL" id="TQL59979.1"/>
    </source>
</evidence>
<evidence type="ECO:0000259" key="10">
    <source>
        <dbReference type="PROSITE" id="PS51012"/>
    </source>
</evidence>
<comment type="caution">
    <text evidence="11">The sequence shown here is derived from an EMBL/GenBank/DDBJ whole genome shotgun (WGS) entry which is preliminary data.</text>
</comment>
<evidence type="ECO:0000256" key="2">
    <source>
        <dbReference type="ARBA" id="ARBA00007783"/>
    </source>
</evidence>
<dbReference type="PANTHER" id="PTHR30413:SF8">
    <property type="entry name" value="TRANSPORT PERMEASE PROTEIN"/>
    <property type="match status" value="1"/>
</dbReference>
<accession>A0A542ZI57</accession>
<dbReference type="GO" id="GO:0015920">
    <property type="term" value="P:lipopolysaccharide transport"/>
    <property type="evidence" value="ECO:0007669"/>
    <property type="project" value="TreeGrafter"/>
</dbReference>
<keyword evidence="6 9" id="KW-0812">Transmembrane</keyword>
<dbReference type="RefSeq" id="WP_141787931.1">
    <property type="nucleotide sequence ID" value="NZ_BAAAKX010000005.1"/>
</dbReference>
<evidence type="ECO:0000256" key="1">
    <source>
        <dbReference type="ARBA" id="ARBA00004429"/>
    </source>
</evidence>
<keyword evidence="7 9" id="KW-1133">Transmembrane helix</keyword>
<dbReference type="AlphaFoldDB" id="A0A542ZI57"/>
<dbReference type="GO" id="GO:0005886">
    <property type="term" value="C:plasma membrane"/>
    <property type="evidence" value="ECO:0007669"/>
    <property type="project" value="UniProtKB-SubCell"/>
</dbReference>
<sequence>MATQRSNVTAQDRERLQDVLRYGSLVENFARRELRTRFLGSKFGWVWSLVSPMASLAMYTVVFGVILGADRGMEASATGVKVFAVYLFTGLVAWNLFTGVLTRNVDGLLEVATLRRKVAFPVLAPLAGMTVAIVAERSVEVILLICVYVLLGNIGWSFLWIPVLVTLTALFSLGLSMAIASLNVRFRDISHLLGLCLQLLFYATPIIYPAAFVAHHFGNESVIHTLFVSNPLAQFVLAYRSVMWSLNSPPPSQLLGLVVWTIISLTLGWAIFRVRARDVAEEA</sequence>
<dbReference type="GO" id="GO:0140359">
    <property type="term" value="F:ABC-type transporter activity"/>
    <property type="evidence" value="ECO:0007669"/>
    <property type="project" value="InterPro"/>
</dbReference>
<evidence type="ECO:0000256" key="9">
    <source>
        <dbReference type="RuleBase" id="RU361157"/>
    </source>
</evidence>
<comment type="similarity">
    <text evidence="2 9">Belongs to the ABC-2 integral membrane protein family.</text>
</comment>
<comment type="subcellular location">
    <subcellularLocation>
        <location evidence="1">Cell inner membrane</location>
        <topology evidence="1">Multi-pass membrane protein</topology>
    </subcellularLocation>
    <subcellularLocation>
        <location evidence="9">Cell membrane</location>
        <topology evidence="9">Multi-pass membrane protein</topology>
    </subcellularLocation>
</comment>
<name>A0A542ZI57_9MICO</name>
<dbReference type="Pfam" id="PF01061">
    <property type="entry name" value="ABC2_membrane"/>
    <property type="match status" value="1"/>
</dbReference>
<keyword evidence="4 9" id="KW-1003">Cell membrane</keyword>
<evidence type="ECO:0000256" key="6">
    <source>
        <dbReference type="ARBA" id="ARBA00022692"/>
    </source>
</evidence>
<evidence type="ECO:0000256" key="8">
    <source>
        <dbReference type="ARBA" id="ARBA00023136"/>
    </source>
</evidence>
<dbReference type="OrthoDB" id="9789409at2"/>